<protein>
    <recommendedName>
        <fullName evidence="4">Secreted protein</fullName>
    </recommendedName>
</protein>
<name>A0A165B2D6_9APHY</name>
<organism evidence="2 3">
    <name type="scientific">Laetiporus sulphureus 93-53</name>
    <dbReference type="NCBI Taxonomy" id="1314785"/>
    <lineage>
        <taxon>Eukaryota</taxon>
        <taxon>Fungi</taxon>
        <taxon>Dikarya</taxon>
        <taxon>Basidiomycota</taxon>
        <taxon>Agaricomycotina</taxon>
        <taxon>Agaricomycetes</taxon>
        <taxon>Polyporales</taxon>
        <taxon>Laetiporus</taxon>
    </lineage>
</organism>
<dbReference type="RefSeq" id="XP_040757838.1">
    <property type="nucleotide sequence ID" value="XM_040903016.1"/>
</dbReference>
<evidence type="ECO:0000313" key="2">
    <source>
        <dbReference type="EMBL" id="KZT00098.1"/>
    </source>
</evidence>
<dbReference type="InParanoid" id="A0A165B2D6"/>
<keyword evidence="3" id="KW-1185">Reference proteome</keyword>
<feature type="chain" id="PRO_5007855450" description="Secreted protein" evidence="1">
    <location>
        <begin position="17"/>
        <end position="128"/>
    </location>
</feature>
<evidence type="ECO:0008006" key="4">
    <source>
        <dbReference type="Google" id="ProtNLM"/>
    </source>
</evidence>
<feature type="signal peptide" evidence="1">
    <location>
        <begin position="1"/>
        <end position="16"/>
    </location>
</feature>
<sequence>MLWIALRMMVPHSSLAAALHLCSQRQSTNHLRHWIAHALLSARRNVSWVLPCSHPRKQKTCIPPGLGSNVFSVCLAFLIQRFAFRPIVFHGSRDTLDGEGPTVVGACVVHSFMWERGLCCGATLCVFT</sequence>
<keyword evidence="1" id="KW-0732">Signal</keyword>
<dbReference type="GeneID" id="63820047"/>
<gene>
    <name evidence="2" type="ORF">LAESUDRAFT_575268</name>
</gene>
<evidence type="ECO:0000313" key="3">
    <source>
        <dbReference type="Proteomes" id="UP000076871"/>
    </source>
</evidence>
<dbReference type="EMBL" id="KV427697">
    <property type="protein sequence ID" value="KZT00098.1"/>
    <property type="molecule type" value="Genomic_DNA"/>
</dbReference>
<dbReference type="AlphaFoldDB" id="A0A165B2D6"/>
<evidence type="ECO:0000256" key="1">
    <source>
        <dbReference type="SAM" id="SignalP"/>
    </source>
</evidence>
<proteinExistence type="predicted"/>
<accession>A0A165B2D6</accession>
<dbReference type="Proteomes" id="UP000076871">
    <property type="component" value="Unassembled WGS sequence"/>
</dbReference>
<reference evidence="2 3" key="1">
    <citation type="journal article" date="2016" name="Mol. Biol. Evol.">
        <title>Comparative Genomics of Early-Diverging Mushroom-Forming Fungi Provides Insights into the Origins of Lignocellulose Decay Capabilities.</title>
        <authorList>
            <person name="Nagy L.G."/>
            <person name="Riley R."/>
            <person name="Tritt A."/>
            <person name="Adam C."/>
            <person name="Daum C."/>
            <person name="Floudas D."/>
            <person name="Sun H."/>
            <person name="Yadav J.S."/>
            <person name="Pangilinan J."/>
            <person name="Larsson K.H."/>
            <person name="Matsuura K."/>
            <person name="Barry K."/>
            <person name="Labutti K."/>
            <person name="Kuo R."/>
            <person name="Ohm R.A."/>
            <person name="Bhattacharya S.S."/>
            <person name="Shirouzu T."/>
            <person name="Yoshinaga Y."/>
            <person name="Martin F.M."/>
            <person name="Grigoriev I.V."/>
            <person name="Hibbett D.S."/>
        </authorList>
    </citation>
    <scope>NUCLEOTIDE SEQUENCE [LARGE SCALE GENOMIC DNA]</scope>
    <source>
        <strain evidence="2 3">93-53</strain>
    </source>
</reference>